<dbReference type="GO" id="GO:0018784">
    <property type="term" value="F:(S)-2-haloacid dehalogenase activity"/>
    <property type="evidence" value="ECO:0007669"/>
    <property type="project" value="UniProtKB-EC"/>
</dbReference>
<dbReference type="SFLD" id="SFLDG01135">
    <property type="entry name" value="C1.5.6:_HAD__Beta-PGM__Phospha"/>
    <property type="match status" value="1"/>
</dbReference>
<dbReference type="HOGENOM" id="CLU_045011_3_1_0"/>
<protein>
    <submittedName>
        <fullName evidence="3">Haloacid dehalogenase, type II</fullName>
        <ecNumber evidence="3">3.8.1.2</ecNumber>
    </submittedName>
</protein>
<dbReference type="Pfam" id="PF00702">
    <property type="entry name" value="Hydrolase"/>
    <property type="match status" value="1"/>
</dbReference>
<evidence type="ECO:0000256" key="1">
    <source>
        <dbReference type="ARBA" id="ARBA00008106"/>
    </source>
</evidence>
<dbReference type="OrthoDB" id="9797743at2"/>
<dbReference type="SFLD" id="SFLDF00045">
    <property type="entry name" value="2-haloacid_dehalogenase"/>
    <property type="match status" value="1"/>
</dbReference>
<dbReference type="PANTHER" id="PTHR43316:SF3">
    <property type="entry name" value="HALOACID DEHALOGENASE, TYPE II (AFU_ORTHOLOGUE AFUA_2G07750)-RELATED"/>
    <property type="match status" value="1"/>
</dbReference>
<dbReference type="PANTHER" id="PTHR43316">
    <property type="entry name" value="HYDROLASE, HALOACID DELAHOGENASE-RELATED"/>
    <property type="match status" value="1"/>
</dbReference>
<dbReference type="SUPFAM" id="SSF56784">
    <property type="entry name" value="HAD-like"/>
    <property type="match status" value="1"/>
</dbReference>
<dbReference type="InterPro" id="IPR036412">
    <property type="entry name" value="HAD-like_sf"/>
</dbReference>
<dbReference type="SFLD" id="SFLDS00003">
    <property type="entry name" value="Haloacid_Dehalogenase"/>
    <property type="match status" value="1"/>
</dbReference>
<comment type="similarity">
    <text evidence="1">Belongs to the HAD-like hydrolase superfamily. S-2-haloalkanoic acid dehalogenase family.</text>
</comment>
<dbReference type="Gene3D" id="1.10.150.240">
    <property type="entry name" value="Putative phosphatase, domain 2"/>
    <property type="match status" value="1"/>
</dbReference>
<accession>F2NP39</accession>
<dbReference type="NCBIfam" id="TIGR01509">
    <property type="entry name" value="HAD-SF-IA-v3"/>
    <property type="match status" value="1"/>
</dbReference>
<evidence type="ECO:0000313" key="3">
    <source>
        <dbReference type="EMBL" id="AEB11627.1"/>
    </source>
</evidence>
<dbReference type="AlphaFoldDB" id="F2NP39"/>
<dbReference type="Gene3D" id="3.40.50.1000">
    <property type="entry name" value="HAD superfamily/HAD-like"/>
    <property type="match status" value="1"/>
</dbReference>
<dbReference type="EC" id="3.8.1.2" evidence="3"/>
<evidence type="ECO:0000313" key="4">
    <source>
        <dbReference type="Proteomes" id="UP000007030"/>
    </source>
</evidence>
<keyword evidence="4" id="KW-1185">Reference proteome</keyword>
<dbReference type="eggNOG" id="COG1011">
    <property type="taxonomic scope" value="Bacteria"/>
</dbReference>
<dbReference type="CDD" id="cd02588">
    <property type="entry name" value="HAD_L2-DEX"/>
    <property type="match status" value="1"/>
</dbReference>
<gene>
    <name evidence="3" type="ordered locus">Marky_0881</name>
</gene>
<dbReference type="Proteomes" id="UP000007030">
    <property type="component" value="Chromosome"/>
</dbReference>
<dbReference type="STRING" id="869210.Marky_0881"/>
<dbReference type="RefSeq" id="WP_013703677.1">
    <property type="nucleotide sequence ID" value="NC_015387.1"/>
</dbReference>
<dbReference type="InterPro" id="IPR006328">
    <property type="entry name" value="2-HAD"/>
</dbReference>
<dbReference type="KEGG" id="mhd:Marky_0881"/>
<dbReference type="InterPro" id="IPR023214">
    <property type="entry name" value="HAD_sf"/>
</dbReference>
<keyword evidence="2 3" id="KW-0378">Hydrolase</keyword>
<dbReference type="EMBL" id="CP002630">
    <property type="protein sequence ID" value="AEB11627.1"/>
    <property type="molecule type" value="Genomic_DNA"/>
</dbReference>
<organism evidence="3 4">
    <name type="scientific">Marinithermus hydrothermalis (strain DSM 14884 / JCM 11576 / T1)</name>
    <dbReference type="NCBI Taxonomy" id="869210"/>
    <lineage>
        <taxon>Bacteria</taxon>
        <taxon>Thermotogati</taxon>
        <taxon>Deinococcota</taxon>
        <taxon>Deinococci</taxon>
        <taxon>Thermales</taxon>
        <taxon>Thermaceae</taxon>
        <taxon>Marinithermus</taxon>
    </lineage>
</organism>
<dbReference type="SFLD" id="SFLDG01129">
    <property type="entry name" value="C1.5:_HAD__Beta-PGM__Phosphata"/>
    <property type="match status" value="1"/>
</dbReference>
<dbReference type="PRINTS" id="PR00413">
    <property type="entry name" value="HADHALOGNASE"/>
</dbReference>
<dbReference type="InterPro" id="IPR006439">
    <property type="entry name" value="HAD-SF_hydro_IA"/>
</dbReference>
<dbReference type="NCBIfam" id="TIGR01493">
    <property type="entry name" value="HAD-SF-IA-v2"/>
    <property type="match status" value="1"/>
</dbReference>
<sequence>MRAVQAVVFDAYGTLFDPHALTPQLEVLYPGQGAALSELWRRKQLEYTWLLGLMGRYEDFERVTARALEYACAALGVRLEAEGLKALLETYRRLEAFPEVPAALRVLAEARPLAILSNGTPGMLEAGVRHAGLEGVFAHVLSVHAVRTYKPDPRVYRLAVGALALPPEAVLFVSANAWDVAGAKAFGFRTCWVNRRGAPREALGLDPDLEITGLDQLVHALG</sequence>
<dbReference type="InterPro" id="IPR051540">
    <property type="entry name" value="S-2-haloacid_dehalogenase"/>
</dbReference>
<reference evidence="3 4" key="1">
    <citation type="journal article" date="2012" name="Stand. Genomic Sci.">
        <title>Complete genome sequence of the aerobic, heterotroph Marinithermus hydrothermalis type strain (T1(T)) from a deep-sea hydrothermal vent chimney.</title>
        <authorList>
            <person name="Copeland A."/>
            <person name="Gu W."/>
            <person name="Yasawong M."/>
            <person name="Lapidus A."/>
            <person name="Lucas S."/>
            <person name="Deshpande S."/>
            <person name="Pagani I."/>
            <person name="Tapia R."/>
            <person name="Cheng J.F."/>
            <person name="Goodwin L.A."/>
            <person name="Pitluck S."/>
            <person name="Liolios K."/>
            <person name="Ivanova N."/>
            <person name="Mavromatis K."/>
            <person name="Mikhailova N."/>
            <person name="Pati A."/>
            <person name="Chen A."/>
            <person name="Palaniappan K."/>
            <person name="Land M."/>
            <person name="Pan C."/>
            <person name="Brambilla E.M."/>
            <person name="Rohde M."/>
            <person name="Tindall B.J."/>
            <person name="Sikorski J."/>
            <person name="Goker M."/>
            <person name="Detter J.C."/>
            <person name="Bristow J."/>
            <person name="Eisen J.A."/>
            <person name="Markowitz V."/>
            <person name="Hugenholtz P."/>
            <person name="Kyrpides N.C."/>
            <person name="Klenk H.P."/>
            <person name="Woyke T."/>
        </authorList>
    </citation>
    <scope>NUCLEOTIDE SEQUENCE [LARGE SCALE GENOMIC DNA]</scope>
    <source>
        <strain evidence="4">DSM 14884 / JCM 11576 / T1</strain>
    </source>
</reference>
<name>F2NP39_MARHT</name>
<dbReference type="InterPro" id="IPR023198">
    <property type="entry name" value="PGP-like_dom2"/>
</dbReference>
<evidence type="ECO:0000256" key="2">
    <source>
        <dbReference type="ARBA" id="ARBA00022801"/>
    </source>
</evidence>
<dbReference type="NCBIfam" id="TIGR01428">
    <property type="entry name" value="HAD_type_II"/>
    <property type="match status" value="1"/>
</dbReference>
<proteinExistence type="inferred from homology"/>